<reference evidence="2 3" key="1">
    <citation type="submission" date="2019-07" db="EMBL/GenBank/DDBJ databases">
        <title>Novel species isolated from glacier.</title>
        <authorList>
            <person name="Liu Q."/>
            <person name="Xin Y.-H."/>
        </authorList>
    </citation>
    <scope>NUCLEOTIDE SEQUENCE [LARGE SCALE GENOMIC DNA]</scope>
    <source>
        <strain evidence="2 3">LB1R16</strain>
    </source>
</reference>
<accession>A0A552U9Q4</accession>
<dbReference type="Proteomes" id="UP000317894">
    <property type="component" value="Unassembled WGS sequence"/>
</dbReference>
<evidence type="ECO:0000313" key="2">
    <source>
        <dbReference type="EMBL" id="TRW14951.1"/>
    </source>
</evidence>
<dbReference type="Pfam" id="PF21834">
    <property type="entry name" value="DUF6894"/>
    <property type="match status" value="1"/>
</dbReference>
<feature type="domain" description="DUF6894" evidence="1">
    <location>
        <begin position="3"/>
        <end position="67"/>
    </location>
</feature>
<proteinExistence type="predicted"/>
<comment type="caution">
    <text evidence="2">The sequence shown here is derived from an EMBL/GenBank/DDBJ whole genome shotgun (WGS) entry which is preliminary data.</text>
</comment>
<dbReference type="InterPro" id="IPR054189">
    <property type="entry name" value="DUF6894"/>
</dbReference>
<gene>
    <name evidence="2" type="ORF">FMM06_14925</name>
</gene>
<protein>
    <recommendedName>
        <fullName evidence="1">DUF6894 domain-containing protein</fullName>
    </recommendedName>
</protein>
<organism evidence="2 3">
    <name type="scientific">Glacieibacterium frigidum</name>
    <dbReference type="NCBI Taxonomy" id="2593303"/>
    <lineage>
        <taxon>Bacteria</taxon>
        <taxon>Pseudomonadati</taxon>
        <taxon>Pseudomonadota</taxon>
        <taxon>Alphaproteobacteria</taxon>
        <taxon>Sphingomonadales</taxon>
        <taxon>Sphingosinicellaceae</taxon>
        <taxon>Glacieibacterium</taxon>
    </lineage>
</organism>
<evidence type="ECO:0000313" key="3">
    <source>
        <dbReference type="Proteomes" id="UP000317894"/>
    </source>
</evidence>
<sequence>MKCFFNLAGAIYNPDVEGVEIATINEARLEAARFLSGVISDHPDAVWAGDEVRVEVTDANQLVLFTIVAFGIDAAAVAGQPASFRSSAETFSRKKRRA</sequence>
<evidence type="ECO:0000259" key="1">
    <source>
        <dbReference type="Pfam" id="PF21834"/>
    </source>
</evidence>
<dbReference type="AlphaFoldDB" id="A0A552U9Q4"/>
<name>A0A552U9Q4_9SPHN</name>
<dbReference type="OrthoDB" id="7575967at2"/>
<dbReference type="EMBL" id="VJWA01000002">
    <property type="protein sequence ID" value="TRW14951.1"/>
    <property type="molecule type" value="Genomic_DNA"/>
</dbReference>
<keyword evidence="3" id="KW-1185">Reference proteome</keyword>
<dbReference type="RefSeq" id="WP_144335121.1">
    <property type="nucleotide sequence ID" value="NZ_VJWA01000002.1"/>
</dbReference>